<organism evidence="1 2">
    <name type="scientific">Blastomyces silverae</name>
    <dbReference type="NCBI Taxonomy" id="2060906"/>
    <lineage>
        <taxon>Eukaryota</taxon>
        <taxon>Fungi</taxon>
        <taxon>Dikarya</taxon>
        <taxon>Ascomycota</taxon>
        <taxon>Pezizomycotina</taxon>
        <taxon>Eurotiomycetes</taxon>
        <taxon>Eurotiomycetidae</taxon>
        <taxon>Onygenales</taxon>
        <taxon>Ajellomycetaceae</taxon>
        <taxon>Blastomyces</taxon>
    </lineage>
</organism>
<gene>
    <name evidence="1" type="ORF">EMPG_09939</name>
</gene>
<name>A0A0H1BCZ4_9EURO</name>
<proteinExistence type="predicted"/>
<protein>
    <submittedName>
        <fullName evidence="1">Uncharacterized protein</fullName>
    </submittedName>
</protein>
<evidence type="ECO:0000313" key="1">
    <source>
        <dbReference type="EMBL" id="KLJ09240.1"/>
    </source>
</evidence>
<evidence type="ECO:0000313" key="2">
    <source>
        <dbReference type="Proteomes" id="UP000053573"/>
    </source>
</evidence>
<dbReference type="Proteomes" id="UP000053573">
    <property type="component" value="Unassembled WGS sequence"/>
</dbReference>
<sequence length="53" mass="6054">NALLLTKALQLHLPANYHTLTVPPRIPCAVRMKVTLKEWNAVATWGWDMPEDE</sequence>
<keyword evidence="2" id="KW-1185">Reference proteome</keyword>
<reference evidence="2" key="1">
    <citation type="journal article" date="2015" name="PLoS Genet.">
        <title>The dynamic genome and transcriptome of the human fungal pathogen Blastomyces and close relative Emmonsia.</title>
        <authorList>
            <person name="Munoz J.F."/>
            <person name="Gauthier G.M."/>
            <person name="Desjardins C.A."/>
            <person name="Gallo J.E."/>
            <person name="Holder J."/>
            <person name="Sullivan T.D."/>
            <person name="Marty A.J."/>
            <person name="Carmen J.C."/>
            <person name="Chen Z."/>
            <person name="Ding L."/>
            <person name="Gujja S."/>
            <person name="Magrini V."/>
            <person name="Misas E."/>
            <person name="Mitreva M."/>
            <person name="Priest M."/>
            <person name="Saif S."/>
            <person name="Whiston E.A."/>
            <person name="Young S."/>
            <person name="Zeng Q."/>
            <person name="Goldman W.E."/>
            <person name="Mardis E.R."/>
            <person name="Taylor J.W."/>
            <person name="McEwen J.G."/>
            <person name="Clay O.K."/>
            <person name="Klein B.S."/>
            <person name="Cuomo C.A."/>
        </authorList>
    </citation>
    <scope>NUCLEOTIDE SEQUENCE [LARGE SCALE GENOMIC DNA]</scope>
    <source>
        <strain evidence="2">UAMH 139</strain>
    </source>
</reference>
<dbReference type="EMBL" id="LDEV01002391">
    <property type="protein sequence ID" value="KLJ09240.1"/>
    <property type="molecule type" value="Genomic_DNA"/>
</dbReference>
<accession>A0A0H1BCZ4</accession>
<comment type="caution">
    <text evidence="1">The sequence shown here is derived from an EMBL/GenBank/DDBJ whole genome shotgun (WGS) entry which is preliminary data.</text>
</comment>
<dbReference type="AlphaFoldDB" id="A0A0H1BCZ4"/>
<feature type="non-terminal residue" evidence="1">
    <location>
        <position position="1"/>
    </location>
</feature>
<dbReference type="OrthoDB" id="4177417at2759"/>
<feature type="non-terminal residue" evidence="1">
    <location>
        <position position="53"/>
    </location>
</feature>